<keyword evidence="2" id="KW-0732">Signal</keyword>
<feature type="chain" id="PRO_5004879141" evidence="2">
    <location>
        <begin position="35"/>
        <end position="401"/>
    </location>
</feature>
<keyword evidence="4" id="KW-1185">Reference proteome</keyword>
<feature type="signal peptide" evidence="2">
    <location>
        <begin position="1"/>
        <end position="34"/>
    </location>
</feature>
<organism evidence="3 4">
    <name type="scientific">Kuraishia capsulata CBS 1993</name>
    <dbReference type="NCBI Taxonomy" id="1382522"/>
    <lineage>
        <taxon>Eukaryota</taxon>
        <taxon>Fungi</taxon>
        <taxon>Dikarya</taxon>
        <taxon>Ascomycota</taxon>
        <taxon>Saccharomycotina</taxon>
        <taxon>Pichiomycetes</taxon>
        <taxon>Pichiales</taxon>
        <taxon>Pichiaceae</taxon>
        <taxon>Kuraishia</taxon>
    </lineage>
</organism>
<dbReference type="Proteomes" id="UP000019384">
    <property type="component" value="Unassembled WGS sequence"/>
</dbReference>
<feature type="region of interest" description="Disordered" evidence="1">
    <location>
        <begin position="253"/>
        <end position="296"/>
    </location>
</feature>
<sequence length="401" mass="44581">MHSEGSLPIGRGFSAAHARGFLVLVLQFFSLGCGRPPIFLEPPGTNFHFHVLLSNHAQLPHSSLSFPAVIYCVCHFPSRLGIPDKLHGTARVNVFLSKTPGLCLPMSEPERHAFAYQLLDVEKATKALSRSQQQSYQYKNMRWRNNFQYQQPQPYQPQHTQQTQQQHQQQLQGLQSQQPPLSQPVLHQHLSQPQIHTLAQHAPQTYYSDSYLTRQRSYQHEQPDTPKSMASVPDSKINDLKLFDPFENSSMRALTPTSTSGSLLSSLDQTNSPAFAPTVPQGQTQLPQQPQKTQIQLQNQPNLLRSVSLSSQYQSGSQQYLNNQLPGQMSTSQFNAMGTTKSGSGIQTNSEMSSRLWGLSSGLNSQFGNSSLLSTSSSQELNFGSSLLSGGKSVSNWSNVW</sequence>
<dbReference type="RefSeq" id="XP_022457252.1">
    <property type="nucleotide sequence ID" value="XM_022605822.1"/>
</dbReference>
<evidence type="ECO:0000256" key="1">
    <source>
        <dbReference type="SAM" id="MobiDB-lite"/>
    </source>
</evidence>
<dbReference type="AlphaFoldDB" id="W6MTT9"/>
<proteinExistence type="predicted"/>
<name>W6MTT9_9ASCO</name>
<feature type="compositionally biased region" description="Low complexity" evidence="1">
    <location>
        <begin position="254"/>
        <end position="267"/>
    </location>
</feature>
<reference evidence="3" key="1">
    <citation type="submission" date="2013-12" db="EMBL/GenBank/DDBJ databases">
        <authorList>
            <person name="Genoscope - CEA"/>
        </authorList>
    </citation>
    <scope>NUCLEOTIDE SEQUENCE</scope>
    <source>
        <strain evidence="3">CBS 1993</strain>
    </source>
</reference>
<evidence type="ECO:0000313" key="3">
    <source>
        <dbReference type="EMBL" id="CDK25240.1"/>
    </source>
</evidence>
<evidence type="ECO:0000256" key="2">
    <source>
        <dbReference type="SAM" id="SignalP"/>
    </source>
</evidence>
<reference evidence="3" key="2">
    <citation type="submission" date="2014-02" db="EMBL/GenBank/DDBJ databases">
        <title>Complete DNA sequence of /Kuraishia capsulata/ illustrates novel genomic features among budding yeasts (/Saccharomycotina/).</title>
        <authorList>
            <person name="Morales L."/>
            <person name="Noel B."/>
            <person name="Porcel B."/>
            <person name="Marcet-Houben M."/>
            <person name="Hullo M-F."/>
            <person name="Sacerdot C."/>
            <person name="Tekaia F."/>
            <person name="Leh-Louis V."/>
            <person name="Despons L."/>
            <person name="Khanna V."/>
            <person name="Aury J-M."/>
            <person name="Barbe V."/>
            <person name="Couloux A."/>
            <person name="Labadie K."/>
            <person name="Pelletier E."/>
            <person name="Souciet J-L."/>
            <person name="Boekhout T."/>
            <person name="Gabaldon T."/>
            <person name="Wincker P."/>
            <person name="Dujon B."/>
        </authorList>
    </citation>
    <scope>NUCLEOTIDE SEQUENCE</scope>
    <source>
        <strain evidence="3">CBS 1993</strain>
    </source>
</reference>
<evidence type="ECO:0000313" key="4">
    <source>
        <dbReference type="Proteomes" id="UP000019384"/>
    </source>
</evidence>
<dbReference type="EMBL" id="HG793125">
    <property type="protein sequence ID" value="CDK25240.1"/>
    <property type="molecule type" value="Genomic_DNA"/>
</dbReference>
<accession>W6MTT9</accession>
<dbReference type="HOGENOM" id="CLU_687095_0_0_1"/>
<gene>
    <name evidence="3" type="ORF">KUCA_T00001207001</name>
</gene>
<dbReference type="GeneID" id="34518640"/>
<feature type="compositionally biased region" description="Low complexity" evidence="1">
    <location>
        <begin position="277"/>
        <end position="296"/>
    </location>
</feature>
<protein>
    <submittedName>
        <fullName evidence="3">Uncharacterized protein</fullName>
    </submittedName>
</protein>
<feature type="region of interest" description="Disordered" evidence="1">
    <location>
        <begin position="152"/>
        <end position="182"/>
    </location>
</feature>